<proteinExistence type="predicted"/>
<protein>
    <submittedName>
        <fullName evidence="2">Uncharacterized protein</fullName>
    </submittedName>
</protein>
<dbReference type="Proteomes" id="UP000251842">
    <property type="component" value="Chromosome"/>
</dbReference>
<dbReference type="EMBL" id="CP029556">
    <property type="protein sequence ID" value="AXA84482.1"/>
    <property type="molecule type" value="Genomic_DNA"/>
</dbReference>
<evidence type="ECO:0000313" key="2">
    <source>
        <dbReference type="EMBL" id="AXA84482.1"/>
    </source>
</evidence>
<sequence>MLAAAGYLLIGLYAGCALVWMPSAFSIVAALSCIAAATGVYVASGVLMIWADIADALVVRPEEEIR</sequence>
<name>A0A344J622_9GAMM</name>
<keyword evidence="1" id="KW-1133">Transmembrane helix</keyword>
<accession>A0A344J622</accession>
<gene>
    <name evidence="2" type="ORF">DCD74_07105</name>
</gene>
<keyword evidence="1" id="KW-0812">Transmembrane</keyword>
<organism evidence="2 3">
    <name type="scientific">Solilutibacter oculi</name>
    <dbReference type="NCBI Taxonomy" id="2698682"/>
    <lineage>
        <taxon>Bacteria</taxon>
        <taxon>Pseudomonadati</taxon>
        <taxon>Pseudomonadota</taxon>
        <taxon>Gammaproteobacteria</taxon>
        <taxon>Lysobacterales</taxon>
        <taxon>Lysobacteraceae</taxon>
        <taxon>Solilutibacter</taxon>
    </lineage>
</organism>
<dbReference type="AlphaFoldDB" id="A0A344J622"/>
<keyword evidence="1" id="KW-0472">Membrane</keyword>
<keyword evidence="3" id="KW-1185">Reference proteome</keyword>
<feature type="transmembrane region" description="Helical" evidence="1">
    <location>
        <begin position="26"/>
        <end position="50"/>
    </location>
</feature>
<evidence type="ECO:0000256" key="1">
    <source>
        <dbReference type="SAM" id="Phobius"/>
    </source>
</evidence>
<dbReference type="KEGG" id="lue:DCD74_07105"/>
<evidence type="ECO:0000313" key="3">
    <source>
        <dbReference type="Proteomes" id="UP000251842"/>
    </source>
</evidence>
<reference evidence="3" key="1">
    <citation type="submission" date="2018-05" db="EMBL/GenBank/DDBJ databases">
        <title>Luteimonas pekinense sp. nov., isolated from human Meibomian gland secretions, Beijing, China.</title>
        <authorList>
            <person name="Wen T."/>
            <person name="Bai H."/>
            <person name="Lv H."/>
        </authorList>
    </citation>
    <scope>NUCLEOTIDE SEQUENCE [LARGE SCALE GENOMIC DNA]</scope>
    <source>
        <strain evidence="3">83-4</strain>
    </source>
</reference>
<dbReference type="RefSeq" id="WP_112926695.1">
    <property type="nucleotide sequence ID" value="NZ_CP029556.1"/>
</dbReference>